<accession>I1BPC0</accession>
<dbReference type="GeneID" id="93609726"/>
<dbReference type="VEuPathDB" id="FungiDB:RO3G_02754"/>
<evidence type="ECO:0000313" key="1">
    <source>
        <dbReference type="EMBL" id="EIE78050.1"/>
    </source>
</evidence>
<reference evidence="1 2" key="1">
    <citation type="journal article" date="2009" name="PLoS Genet.">
        <title>Genomic analysis of the basal lineage fungus Rhizopus oryzae reveals a whole-genome duplication.</title>
        <authorList>
            <person name="Ma L.-J."/>
            <person name="Ibrahim A.S."/>
            <person name="Skory C."/>
            <person name="Grabherr M.G."/>
            <person name="Burger G."/>
            <person name="Butler M."/>
            <person name="Elias M."/>
            <person name="Idnurm A."/>
            <person name="Lang B.F."/>
            <person name="Sone T."/>
            <person name="Abe A."/>
            <person name="Calvo S.E."/>
            <person name="Corrochano L.M."/>
            <person name="Engels R."/>
            <person name="Fu J."/>
            <person name="Hansberg W."/>
            <person name="Kim J.-M."/>
            <person name="Kodira C.D."/>
            <person name="Koehrsen M.J."/>
            <person name="Liu B."/>
            <person name="Miranda-Saavedra D."/>
            <person name="O'Leary S."/>
            <person name="Ortiz-Castellanos L."/>
            <person name="Poulter R."/>
            <person name="Rodriguez-Romero J."/>
            <person name="Ruiz-Herrera J."/>
            <person name="Shen Y.-Q."/>
            <person name="Zeng Q."/>
            <person name="Galagan J."/>
            <person name="Birren B.W."/>
            <person name="Cuomo C.A."/>
            <person name="Wickes B.L."/>
        </authorList>
    </citation>
    <scope>NUCLEOTIDE SEQUENCE [LARGE SCALE GENOMIC DNA]</scope>
    <source>
        <strain evidence="2">RA 99-880 / ATCC MYA-4621 / FGSC 9543 / NRRL 43880</strain>
    </source>
</reference>
<dbReference type="RefSeq" id="XP_067513446.1">
    <property type="nucleotide sequence ID" value="XM_067657345.1"/>
</dbReference>
<dbReference type="EMBL" id="CH476733">
    <property type="protein sequence ID" value="EIE78050.1"/>
    <property type="molecule type" value="Genomic_DNA"/>
</dbReference>
<evidence type="ECO:0000313" key="2">
    <source>
        <dbReference type="Proteomes" id="UP000009138"/>
    </source>
</evidence>
<organism evidence="1 2">
    <name type="scientific">Rhizopus delemar (strain RA 99-880 / ATCC MYA-4621 / FGSC 9543 / NRRL 43880)</name>
    <name type="common">Mucormycosis agent</name>
    <name type="synonym">Rhizopus arrhizus var. delemar</name>
    <dbReference type="NCBI Taxonomy" id="246409"/>
    <lineage>
        <taxon>Eukaryota</taxon>
        <taxon>Fungi</taxon>
        <taxon>Fungi incertae sedis</taxon>
        <taxon>Mucoromycota</taxon>
        <taxon>Mucoromycotina</taxon>
        <taxon>Mucoromycetes</taxon>
        <taxon>Mucorales</taxon>
        <taxon>Mucorineae</taxon>
        <taxon>Rhizopodaceae</taxon>
        <taxon>Rhizopus</taxon>
    </lineage>
</organism>
<dbReference type="AlphaFoldDB" id="I1BPC0"/>
<proteinExistence type="predicted"/>
<gene>
    <name evidence="1" type="ORF">RO3G_02754</name>
</gene>
<protein>
    <submittedName>
        <fullName evidence="1">Uncharacterized protein</fullName>
    </submittedName>
</protein>
<dbReference type="Proteomes" id="UP000009138">
    <property type="component" value="Unassembled WGS sequence"/>
</dbReference>
<dbReference type="InParanoid" id="I1BPC0"/>
<keyword evidence="2" id="KW-1185">Reference proteome</keyword>
<name>I1BPC0_RHIO9</name>
<sequence length="69" mass="8051">MSPIVAIFMTSSTFLSSNTIKRKRSIQSKYDFVLGYKEIDNVSQIKQPTNNEILNESPSEYNFRHYTEI</sequence>